<proteinExistence type="predicted"/>
<dbReference type="InterPro" id="IPR029017">
    <property type="entry name" value="Enolase-like_N"/>
</dbReference>
<dbReference type="InterPro" id="IPR013342">
    <property type="entry name" value="Mandelate_racemase_C"/>
</dbReference>
<dbReference type="Pfam" id="PF13378">
    <property type="entry name" value="MR_MLE_C"/>
    <property type="match status" value="1"/>
</dbReference>
<name>A0ABV7GW58_9RHOB</name>
<dbReference type="InterPro" id="IPR036849">
    <property type="entry name" value="Enolase-like_C_sf"/>
</dbReference>
<dbReference type="SMART" id="SM00922">
    <property type="entry name" value="MR_MLE"/>
    <property type="match status" value="1"/>
</dbReference>
<dbReference type="Gene3D" id="3.30.390.10">
    <property type="entry name" value="Enolase-like, N-terminal domain"/>
    <property type="match status" value="1"/>
</dbReference>
<protein>
    <submittedName>
        <fullName evidence="3">Mandelate racemase/muconate lactonizing enzyme family protein</fullName>
    </submittedName>
</protein>
<keyword evidence="4" id="KW-1185">Reference proteome</keyword>
<dbReference type="CDD" id="cd03316">
    <property type="entry name" value="MR_like"/>
    <property type="match status" value="1"/>
</dbReference>
<dbReference type="RefSeq" id="WP_275631460.1">
    <property type="nucleotide sequence ID" value="NZ_JARGYD010000001.1"/>
</dbReference>
<dbReference type="EMBL" id="JBHRTB010000010">
    <property type="protein sequence ID" value="MFC3144200.1"/>
    <property type="molecule type" value="Genomic_DNA"/>
</dbReference>
<keyword evidence="1" id="KW-0456">Lyase</keyword>
<dbReference type="Pfam" id="PF02746">
    <property type="entry name" value="MR_MLE_N"/>
    <property type="match status" value="1"/>
</dbReference>
<dbReference type="Gene3D" id="3.20.20.120">
    <property type="entry name" value="Enolase-like C-terminal domain"/>
    <property type="match status" value="1"/>
</dbReference>
<dbReference type="InterPro" id="IPR013341">
    <property type="entry name" value="Mandelate_racemase_N_dom"/>
</dbReference>
<organism evidence="3 4">
    <name type="scientific">Psychromarinibacter halotolerans</name>
    <dbReference type="NCBI Taxonomy" id="1775175"/>
    <lineage>
        <taxon>Bacteria</taxon>
        <taxon>Pseudomonadati</taxon>
        <taxon>Pseudomonadota</taxon>
        <taxon>Alphaproteobacteria</taxon>
        <taxon>Rhodobacterales</taxon>
        <taxon>Paracoccaceae</taxon>
        <taxon>Psychromarinibacter</taxon>
    </lineage>
</organism>
<sequence length="372" mass="39363">MTVATIADLRCRVLRISDKTEWTFIELVCSDGVTGIGEASVNGGGAVLKAHANSLAERLRGKPALPNNVPVLSEPPQGGLLQNAVASATEQALWDAQGHRLGQPVTALLGGARRDRVAAYANINRRTRDRTPEGFADSARLARDAGFTHVKIAPFDGVGDGDRMTEGGRVAAGLDCIAAVCAEMDDGARVLVDCHWRFDEPTAFRVLAAAAEMELFWLECPVPEAPAHNRVLRALKQEAARRGVRMAGLEGCLNLAEMRPHIEGGHYDVLMPDVKYIGGLGTTRAVAELAATAGQHVAPHNPTGPVCHAASVAVSATLANFLTLEVQFDESPHFDGLVRCGLMVEDGTLPVSSAPGLGVALDADLVRELEIP</sequence>
<dbReference type="SUPFAM" id="SSF54826">
    <property type="entry name" value="Enolase N-terminal domain-like"/>
    <property type="match status" value="1"/>
</dbReference>
<accession>A0ABV7GW58</accession>
<dbReference type="InterPro" id="IPR029065">
    <property type="entry name" value="Enolase_C-like"/>
</dbReference>
<dbReference type="PANTHER" id="PTHR48080:SF2">
    <property type="entry name" value="D-GALACTONATE DEHYDRATASE"/>
    <property type="match status" value="1"/>
</dbReference>
<evidence type="ECO:0000313" key="4">
    <source>
        <dbReference type="Proteomes" id="UP001595632"/>
    </source>
</evidence>
<dbReference type="Proteomes" id="UP001595632">
    <property type="component" value="Unassembled WGS sequence"/>
</dbReference>
<dbReference type="PANTHER" id="PTHR48080">
    <property type="entry name" value="D-GALACTONATE DEHYDRATASE-RELATED"/>
    <property type="match status" value="1"/>
</dbReference>
<evidence type="ECO:0000259" key="2">
    <source>
        <dbReference type="SMART" id="SM00922"/>
    </source>
</evidence>
<feature type="domain" description="Mandelate racemase/muconate lactonizing enzyme C-terminal" evidence="2">
    <location>
        <begin position="132"/>
        <end position="242"/>
    </location>
</feature>
<evidence type="ECO:0000313" key="3">
    <source>
        <dbReference type="EMBL" id="MFC3144200.1"/>
    </source>
</evidence>
<comment type="caution">
    <text evidence="3">The sequence shown here is derived from an EMBL/GenBank/DDBJ whole genome shotgun (WGS) entry which is preliminary data.</text>
</comment>
<dbReference type="SFLD" id="SFLDS00001">
    <property type="entry name" value="Enolase"/>
    <property type="match status" value="1"/>
</dbReference>
<dbReference type="SUPFAM" id="SSF51604">
    <property type="entry name" value="Enolase C-terminal domain-like"/>
    <property type="match status" value="1"/>
</dbReference>
<gene>
    <name evidence="3" type="ORF">ACFOGP_15875</name>
</gene>
<evidence type="ECO:0000256" key="1">
    <source>
        <dbReference type="ARBA" id="ARBA00023239"/>
    </source>
</evidence>
<dbReference type="InterPro" id="IPR034593">
    <property type="entry name" value="DgoD-like"/>
</dbReference>
<reference evidence="4" key="1">
    <citation type="journal article" date="2019" name="Int. J. Syst. Evol. Microbiol.">
        <title>The Global Catalogue of Microorganisms (GCM) 10K type strain sequencing project: providing services to taxonomists for standard genome sequencing and annotation.</title>
        <authorList>
            <consortium name="The Broad Institute Genomics Platform"/>
            <consortium name="The Broad Institute Genome Sequencing Center for Infectious Disease"/>
            <person name="Wu L."/>
            <person name="Ma J."/>
        </authorList>
    </citation>
    <scope>NUCLEOTIDE SEQUENCE [LARGE SCALE GENOMIC DNA]</scope>
    <source>
        <strain evidence="4">KCTC 52366</strain>
    </source>
</reference>